<organism evidence="1 2">
    <name type="scientific">Aliirhizobium smilacinae</name>
    <dbReference type="NCBI Taxonomy" id="1395944"/>
    <lineage>
        <taxon>Bacteria</taxon>
        <taxon>Pseudomonadati</taxon>
        <taxon>Pseudomonadota</taxon>
        <taxon>Alphaproteobacteria</taxon>
        <taxon>Hyphomicrobiales</taxon>
        <taxon>Rhizobiaceae</taxon>
        <taxon>Aliirhizobium</taxon>
    </lineage>
</organism>
<gene>
    <name evidence="1" type="ORF">FHP24_13405</name>
</gene>
<keyword evidence="2" id="KW-1185">Reference proteome</keyword>
<sequence>MYKDKDPRADLFAAAAKPPATGLIAEEQLATFYDTAPQEERDGSRTWYVRGCNFVLAYSETKEGAVLERKGQADEYVLYLANPADRAVVEWGNEKVEVAGYSVTFIPPGDSRIVLPAGGKLARLFTIASKDLVKACPNADAYDTPRQHIPAFEPWPEPVGGWKVRQYSLNVPDEPGRFGRIFRCTTFMVNALPSQVGPRDPAKMSPHHHDDFEQCSLALGGSFTHYLRWAWTTDMGDWRDDKAIDVGSPSVLVIPPPVIHTTRASSDGNNDLVDIFCPPRMDFSLKPGWVLNDADYPMPGTR</sequence>
<dbReference type="Proteomes" id="UP000311605">
    <property type="component" value="Unassembled WGS sequence"/>
</dbReference>
<dbReference type="OrthoDB" id="8882910at2"/>
<dbReference type="EMBL" id="VDMN01000002">
    <property type="protein sequence ID" value="TNM63779.1"/>
    <property type="molecule type" value="Genomic_DNA"/>
</dbReference>
<evidence type="ECO:0008006" key="3">
    <source>
        <dbReference type="Google" id="ProtNLM"/>
    </source>
</evidence>
<dbReference type="SUPFAM" id="SSF51182">
    <property type="entry name" value="RmlC-like cupins"/>
    <property type="match status" value="1"/>
</dbReference>
<dbReference type="Gene3D" id="2.60.120.10">
    <property type="entry name" value="Jelly Rolls"/>
    <property type="match status" value="1"/>
</dbReference>
<comment type="caution">
    <text evidence="1">The sequence shown here is derived from an EMBL/GenBank/DDBJ whole genome shotgun (WGS) entry which is preliminary data.</text>
</comment>
<evidence type="ECO:0000313" key="1">
    <source>
        <dbReference type="EMBL" id="TNM63779.1"/>
    </source>
</evidence>
<evidence type="ECO:0000313" key="2">
    <source>
        <dbReference type="Proteomes" id="UP000311605"/>
    </source>
</evidence>
<protein>
    <recommendedName>
        <fullName evidence="3">5-deoxy-glucuronate isomerase</fullName>
    </recommendedName>
</protein>
<name>A0A5C4XKS1_9HYPH</name>
<dbReference type="InterPro" id="IPR014710">
    <property type="entry name" value="RmlC-like_jellyroll"/>
</dbReference>
<dbReference type="RefSeq" id="WP_139676684.1">
    <property type="nucleotide sequence ID" value="NZ_VDMN01000002.1"/>
</dbReference>
<dbReference type="AlphaFoldDB" id="A0A5C4XKS1"/>
<dbReference type="InterPro" id="IPR011051">
    <property type="entry name" value="RmlC_Cupin_sf"/>
</dbReference>
<proteinExistence type="predicted"/>
<accession>A0A5C4XKS1</accession>
<reference evidence="1 2" key="1">
    <citation type="submission" date="2019-06" db="EMBL/GenBank/DDBJ databases">
        <title>The draft genome of Rhizobium smilacinae PTYR-5.</title>
        <authorList>
            <person name="Liu L."/>
            <person name="Li L."/>
            <person name="Zhang X."/>
        </authorList>
    </citation>
    <scope>NUCLEOTIDE SEQUENCE [LARGE SCALE GENOMIC DNA]</scope>
    <source>
        <strain evidence="1 2">PTYR-5</strain>
    </source>
</reference>